<dbReference type="RefSeq" id="WP_019749074.1">
    <property type="nucleotide sequence ID" value="NZ_AP023172.1"/>
</dbReference>
<keyword evidence="1" id="KW-0732">Signal</keyword>
<dbReference type="AlphaFoldDB" id="A0A069JK82"/>
<accession>A0A1C4ER15</accession>
<proteinExistence type="predicted"/>
<reference evidence="2" key="2">
    <citation type="submission" date="2023-02" db="EMBL/GenBank/DDBJ databases">
        <title>A novel hydrolase synthesized by Rhodococcus erythropolis HQ is responsible for the detoxification of Zearalenone.</title>
        <authorList>
            <person name="Hu J."/>
            <person name="Xu J."/>
        </authorList>
    </citation>
    <scope>NUCLEOTIDE SEQUENCE</scope>
    <source>
        <strain evidence="2">HQ</strain>
    </source>
</reference>
<evidence type="ECO:0000313" key="3">
    <source>
        <dbReference type="EMBL" id="PCK24985.1"/>
    </source>
</evidence>
<dbReference type="InterPro" id="IPR006311">
    <property type="entry name" value="TAT_signal"/>
</dbReference>
<evidence type="ECO:0000313" key="4">
    <source>
        <dbReference type="Proteomes" id="UP000230886"/>
    </source>
</evidence>
<gene>
    <name evidence="3" type="ORF">CHR55_22945</name>
    <name evidence="2" type="ORF">PXH69_19165</name>
</gene>
<dbReference type="GeneID" id="64141583"/>
<dbReference type="Proteomes" id="UP001217325">
    <property type="component" value="Unassembled WGS sequence"/>
</dbReference>
<organism evidence="3 4">
    <name type="scientific">Rhodococcus qingshengii</name>
    <dbReference type="NCBI Taxonomy" id="334542"/>
    <lineage>
        <taxon>Bacteria</taxon>
        <taxon>Bacillati</taxon>
        <taxon>Actinomycetota</taxon>
        <taxon>Actinomycetes</taxon>
        <taxon>Mycobacteriales</taxon>
        <taxon>Nocardiaceae</taxon>
        <taxon>Rhodococcus</taxon>
        <taxon>Rhodococcus erythropolis group</taxon>
    </lineage>
</organism>
<name>A0A069JK82_RHOSG</name>
<dbReference type="Proteomes" id="UP000230886">
    <property type="component" value="Unassembled WGS sequence"/>
</dbReference>
<evidence type="ECO:0000256" key="1">
    <source>
        <dbReference type="SAM" id="SignalP"/>
    </source>
</evidence>
<dbReference type="PROSITE" id="PS51318">
    <property type="entry name" value="TAT"/>
    <property type="match status" value="1"/>
</dbReference>
<accession>A0A069JK82</accession>
<feature type="chain" id="PRO_5001665900" evidence="1">
    <location>
        <begin position="36"/>
        <end position="233"/>
    </location>
</feature>
<dbReference type="EMBL" id="NOVD01000021">
    <property type="protein sequence ID" value="PCK24985.1"/>
    <property type="molecule type" value="Genomic_DNA"/>
</dbReference>
<dbReference type="EMBL" id="JARDXE010000012">
    <property type="protein sequence ID" value="MDE8647091.1"/>
    <property type="molecule type" value="Genomic_DNA"/>
</dbReference>
<reference evidence="3 4" key="1">
    <citation type="submission" date="2017-07" db="EMBL/GenBank/DDBJ databases">
        <title>Draft sequence of Rhodococcus enclensis 23b-28.</title>
        <authorList>
            <person name="Besaury L."/>
            <person name="Sancelme M."/>
            <person name="Amato P."/>
            <person name="Lallement A."/>
            <person name="Delort A.-M."/>
        </authorList>
    </citation>
    <scope>NUCLEOTIDE SEQUENCE [LARGE SCALE GENOMIC DNA]</scope>
    <source>
        <strain evidence="3 4">23b-28</strain>
    </source>
</reference>
<sequence>MLNNWSSRRPGVRTLAAAATIGAAVALVLPATASAAPGIEESVQGSIDSGSATINGSVGDIGNDIANGIASGSVGDIVGGIATGNLNDVLGGLNAGSTSATDIVNGLASGNVRDILSGLASGSGGGGSFAPTQRCDASTVSGGAGITSTKHELGRGGPTSFVLGYETENVPDLIEVYYEGRLIHSTGYIGDNINEGTGSAVVNVPAGGASSVLVRVTGPDHTEWSYTVRCPGA</sequence>
<feature type="signal peptide" evidence="1">
    <location>
        <begin position="1"/>
        <end position="35"/>
    </location>
</feature>
<protein>
    <submittedName>
        <fullName evidence="3">Uncharacterized protein</fullName>
    </submittedName>
</protein>
<comment type="caution">
    <text evidence="3">The sequence shown here is derived from an EMBL/GenBank/DDBJ whole genome shotgun (WGS) entry which is preliminary data.</text>
</comment>
<evidence type="ECO:0000313" key="2">
    <source>
        <dbReference type="EMBL" id="MDE8647091.1"/>
    </source>
</evidence>